<dbReference type="PIRSF" id="PIRSF016557">
    <property type="entry name" value="Caps_synth_CpsB"/>
    <property type="match status" value="1"/>
</dbReference>
<dbReference type="InterPro" id="IPR016667">
    <property type="entry name" value="Caps_polysacc_synth_CpsB/CapC"/>
</dbReference>
<dbReference type="Proteomes" id="UP000196258">
    <property type="component" value="Unassembled WGS sequence"/>
</dbReference>
<dbReference type="PANTHER" id="PTHR39181">
    <property type="entry name" value="TYROSINE-PROTEIN PHOSPHATASE YWQE"/>
    <property type="match status" value="1"/>
</dbReference>
<keyword evidence="4" id="KW-0904">Protein phosphatase</keyword>
<name>A0A1Y4QEP5_9FIRM</name>
<organism evidence="6 7">
    <name type="scientific">Thomasclavelia spiroformis</name>
    <dbReference type="NCBI Taxonomy" id="29348"/>
    <lineage>
        <taxon>Bacteria</taxon>
        <taxon>Bacillati</taxon>
        <taxon>Bacillota</taxon>
        <taxon>Erysipelotrichia</taxon>
        <taxon>Erysipelotrichales</taxon>
        <taxon>Coprobacillaceae</taxon>
        <taxon>Thomasclavelia</taxon>
    </lineage>
</organism>
<evidence type="ECO:0000256" key="4">
    <source>
        <dbReference type="ARBA" id="ARBA00022912"/>
    </source>
</evidence>
<evidence type="ECO:0000256" key="2">
    <source>
        <dbReference type="ARBA" id="ARBA00013064"/>
    </source>
</evidence>
<reference evidence="7" key="1">
    <citation type="submission" date="2017-04" db="EMBL/GenBank/DDBJ databases">
        <title>Function of individual gut microbiota members based on whole genome sequencing of pure cultures obtained from chicken caecum.</title>
        <authorList>
            <person name="Medvecky M."/>
            <person name="Cejkova D."/>
            <person name="Polansky O."/>
            <person name="Karasova D."/>
            <person name="Kubasova T."/>
            <person name="Cizek A."/>
            <person name="Rychlik I."/>
        </authorList>
    </citation>
    <scope>NUCLEOTIDE SEQUENCE [LARGE SCALE GENOMIC DNA]</scope>
    <source>
        <strain evidence="7">An149</strain>
    </source>
</reference>
<protein>
    <recommendedName>
        <fullName evidence="2">protein-tyrosine-phosphatase</fullName>
        <ecNumber evidence="2">3.1.3.48</ecNumber>
    </recommendedName>
</protein>
<dbReference type="GO" id="GO:0004725">
    <property type="term" value="F:protein tyrosine phosphatase activity"/>
    <property type="evidence" value="ECO:0007669"/>
    <property type="project" value="UniProtKB-EC"/>
</dbReference>
<dbReference type="GO" id="GO:0030145">
    <property type="term" value="F:manganese ion binding"/>
    <property type="evidence" value="ECO:0007669"/>
    <property type="project" value="InterPro"/>
</dbReference>
<accession>A0A1Y4QEP5</accession>
<dbReference type="InterPro" id="IPR016195">
    <property type="entry name" value="Pol/histidinol_Pase-like"/>
</dbReference>
<evidence type="ECO:0000256" key="3">
    <source>
        <dbReference type="ARBA" id="ARBA00022801"/>
    </source>
</evidence>
<dbReference type="PANTHER" id="PTHR39181:SF1">
    <property type="entry name" value="TYROSINE-PROTEIN PHOSPHATASE YWQE"/>
    <property type="match status" value="1"/>
</dbReference>
<gene>
    <name evidence="6" type="ORF">B5E91_05680</name>
</gene>
<dbReference type="SUPFAM" id="SSF89550">
    <property type="entry name" value="PHP domain-like"/>
    <property type="match status" value="1"/>
</dbReference>
<comment type="similarity">
    <text evidence="1">Belongs to the metallo-dependent hydrolases superfamily. CpsB/CapC family.</text>
</comment>
<dbReference type="Gene3D" id="3.20.20.140">
    <property type="entry name" value="Metal-dependent hydrolases"/>
    <property type="match status" value="1"/>
</dbReference>
<dbReference type="RefSeq" id="WP_087255945.1">
    <property type="nucleotide sequence ID" value="NZ_CAJFOD010000136.1"/>
</dbReference>
<evidence type="ECO:0000256" key="1">
    <source>
        <dbReference type="ARBA" id="ARBA00005750"/>
    </source>
</evidence>
<keyword evidence="3" id="KW-0378">Hydrolase</keyword>
<sequence length="253" mass="29203">MELIDIHSHYAWDIDDGIANLDDAKKALTKAKNQNIKRIVATPHIIPGTTNDLNLIKQRINDFIKLAKEYGIIGYCGSEVMLNDECLIGLQNDLIIPINNGPYVLVEFNLSRKINGDCLDYLYEYSLKHKLVIAHVERYFYKDLDLSMINSWIKQGHIIQVNSSSFLGENGSKIKKNAYKLLEKGLIHVIANDTHRASRHRFPNLHDTYELLSKKYEEKNIRQLMYDNPLAIINGKEVLPVQVKKLSLFKRRK</sequence>
<evidence type="ECO:0000313" key="6">
    <source>
        <dbReference type="EMBL" id="OUQ05507.1"/>
    </source>
</evidence>
<comment type="caution">
    <text evidence="6">The sequence shown here is derived from an EMBL/GenBank/DDBJ whole genome shotgun (WGS) entry which is preliminary data.</text>
</comment>
<dbReference type="Pfam" id="PF19567">
    <property type="entry name" value="CpsB_CapC"/>
    <property type="match status" value="1"/>
</dbReference>
<dbReference type="EMBL" id="NFLB01000005">
    <property type="protein sequence ID" value="OUQ05507.1"/>
    <property type="molecule type" value="Genomic_DNA"/>
</dbReference>
<dbReference type="AlphaFoldDB" id="A0A1Y4QEP5"/>
<comment type="catalytic activity">
    <reaction evidence="5">
        <text>O-phospho-L-tyrosyl-[protein] + H2O = L-tyrosyl-[protein] + phosphate</text>
        <dbReference type="Rhea" id="RHEA:10684"/>
        <dbReference type="Rhea" id="RHEA-COMP:10136"/>
        <dbReference type="Rhea" id="RHEA-COMP:20101"/>
        <dbReference type="ChEBI" id="CHEBI:15377"/>
        <dbReference type="ChEBI" id="CHEBI:43474"/>
        <dbReference type="ChEBI" id="CHEBI:46858"/>
        <dbReference type="ChEBI" id="CHEBI:61978"/>
        <dbReference type="EC" id="3.1.3.48"/>
    </reaction>
</comment>
<evidence type="ECO:0000313" key="7">
    <source>
        <dbReference type="Proteomes" id="UP000196258"/>
    </source>
</evidence>
<proteinExistence type="inferred from homology"/>
<dbReference type="EC" id="3.1.3.48" evidence="2"/>
<evidence type="ECO:0000256" key="5">
    <source>
        <dbReference type="ARBA" id="ARBA00051722"/>
    </source>
</evidence>